<dbReference type="EMBL" id="BSRZ01000008">
    <property type="protein sequence ID" value="GLW65265.1"/>
    <property type="molecule type" value="Genomic_DNA"/>
</dbReference>
<evidence type="ECO:0000313" key="2">
    <source>
        <dbReference type="Proteomes" id="UP001165124"/>
    </source>
</evidence>
<comment type="caution">
    <text evidence="1">The sequence shown here is derived from an EMBL/GenBank/DDBJ whole genome shotgun (WGS) entry which is preliminary data.</text>
</comment>
<proteinExistence type="predicted"/>
<sequence>MTAVTEVSHLEVQAAAQDLHYQVIDPSQGTIIADVSPVAVGTSQRRSAVKQVLAMLGRGRRIIPAEAHHIGRVVLRVADRQGPTLFFSDRAEKWMVNPCVPQVVVVDASGGVLGYLTDDHYAVMTPMDRKVANNIATIRSRRTLCDRNRDVVAEIYVQSPTYPGGKPVGTPEYNTRFVGPDGVVWAEIKSARQVVEFSPQTPSEVRSLIAANMIANEVDKRLIPTGSDFRAPVPLEPLSDPYPGYQQIHVEYMEYQQKFIKWYRERATPAG</sequence>
<keyword evidence="2" id="KW-1185">Reference proteome</keyword>
<evidence type="ECO:0000313" key="1">
    <source>
        <dbReference type="EMBL" id="GLW65265.1"/>
    </source>
</evidence>
<organism evidence="1 2">
    <name type="scientific">Actinomadura rubrobrunea</name>
    <dbReference type="NCBI Taxonomy" id="115335"/>
    <lineage>
        <taxon>Bacteria</taxon>
        <taxon>Bacillati</taxon>
        <taxon>Actinomycetota</taxon>
        <taxon>Actinomycetes</taxon>
        <taxon>Streptosporangiales</taxon>
        <taxon>Thermomonosporaceae</taxon>
        <taxon>Actinomadura</taxon>
    </lineage>
</organism>
<accession>A0A9W6PWK2</accession>
<protein>
    <submittedName>
        <fullName evidence="1">Uncharacterized protein</fullName>
    </submittedName>
</protein>
<dbReference type="Proteomes" id="UP001165124">
    <property type="component" value="Unassembled WGS sequence"/>
</dbReference>
<dbReference type="RefSeq" id="WP_146150279.1">
    <property type="nucleotide sequence ID" value="NZ_BSRZ01000008.1"/>
</dbReference>
<gene>
    <name evidence="1" type="ORF">Arub01_35090</name>
</gene>
<reference evidence="1" key="1">
    <citation type="submission" date="2023-02" db="EMBL/GenBank/DDBJ databases">
        <title>Actinomadura rubrobrunea NBRC 14622.</title>
        <authorList>
            <person name="Ichikawa N."/>
            <person name="Sato H."/>
            <person name="Tonouchi N."/>
        </authorList>
    </citation>
    <scope>NUCLEOTIDE SEQUENCE</scope>
    <source>
        <strain evidence="1">NBRC 14622</strain>
    </source>
</reference>
<dbReference type="AlphaFoldDB" id="A0A9W6PWK2"/>
<name>A0A9W6PWK2_9ACTN</name>